<protein>
    <submittedName>
        <fullName evidence="2">Uncharacterized protein</fullName>
    </submittedName>
</protein>
<gene>
    <name evidence="2" type="ORF">PCOR1329_LOCUS46387</name>
</gene>
<proteinExistence type="predicted"/>
<keyword evidence="3" id="KW-1185">Reference proteome</keyword>
<accession>A0ABN9U995</accession>
<comment type="caution">
    <text evidence="2">The sequence shown here is derived from an EMBL/GenBank/DDBJ whole genome shotgun (WGS) entry which is preliminary data.</text>
</comment>
<evidence type="ECO:0000313" key="3">
    <source>
        <dbReference type="Proteomes" id="UP001189429"/>
    </source>
</evidence>
<name>A0ABN9U995_9DINO</name>
<sequence length="120" mass="12876">MSDGQPKGVGKAIDSKKTPTPRRSRVRDAAASAADATGDEAPVHTSMDDDGSDFNENFIEEPIRSICHNAMAENLGDRKGKVDAVVAASSKEPVETEAKIYLGVLQAELRGVLREVQERP</sequence>
<feature type="region of interest" description="Disordered" evidence="1">
    <location>
        <begin position="1"/>
        <end position="56"/>
    </location>
</feature>
<reference evidence="2" key="1">
    <citation type="submission" date="2023-10" db="EMBL/GenBank/DDBJ databases">
        <authorList>
            <person name="Chen Y."/>
            <person name="Shah S."/>
            <person name="Dougan E. K."/>
            <person name="Thang M."/>
            <person name="Chan C."/>
        </authorList>
    </citation>
    <scope>NUCLEOTIDE SEQUENCE [LARGE SCALE GENOMIC DNA]</scope>
</reference>
<organism evidence="2 3">
    <name type="scientific">Prorocentrum cordatum</name>
    <dbReference type="NCBI Taxonomy" id="2364126"/>
    <lineage>
        <taxon>Eukaryota</taxon>
        <taxon>Sar</taxon>
        <taxon>Alveolata</taxon>
        <taxon>Dinophyceae</taxon>
        <taxon>Prorocentrales</taxon>
        <taxon>Prorocentraceae</taxon>
        <taxon>Prorocentrum</taxon>
    </lineage>
</organism>
<dbReference type="EMBL" id="CAUYUJ010015581">
    <property type="protein sequence ID" value="CAK0855860.1"/>
    <property type="molecule type" value="Genomic_DNA"/>
</dbReference>
<dbReference type="Proteomes" id="UP001189429">
    <property type="component" value="Unassembled WGS sequence"/>
</dbReference>
<evidence type="ECO:0000256" key="1">
    <source>
        <dbReference type="SAM" id="MobiDB-lite"/>
    </source>
</evidence>
<evidence type="ECO:0000313" key="2">
    <source>
        <dbReference type="EMBL" id="CAK0855860.1"/>
    </source>
</evidence>